<dbReference type="PANTHER" id="PTHR11614">
    <property type="entry name" value="PHOSPHOLIPASE-RELATED"/>
    <property type="match status" value="1"/>
</dbReference>
<dbReference type="AlphaFoldDB" id="A0A8E0NB15"/>
<accession>A0A8E0NB15</accession>
<sequence length="317" mass="34086">MLALAACAPTVQQPLTPPPGFAGSVIEPDAFVVQDGARLPMLHWLPEGEPWAVVVALHGMNDHKASFHLAGPQWAEQGVATYAYDQRGFGRAPDAGSGPGRTLMTEDLRTVVALVRARHPDAVIAVAGESMGGAVAVAAFASDRPPAADRLVLLAPAVWGWSSQPFSYRASLWAAARLMGSTALEPPDWAVRDIRASDNLVELLRMGRDPDMIFATRFDALAGLVDLMETASRDLGRTRVPTALFYGTHDQIIEDEPMALALERAGEPPNLRTAFYEDGWHLLNRDRQALRVYGDVAAFLRDPAAPFPSGAPPVPAK</sequence>
<reference evidence="3" key="1">
    <citation type="journal article" date="2013" name="Genome Announc.">
        <title>Draft Genome Sequence of the Dimorphic Prosthecate Bacterium Brevundimonas abyssalis TAR-001T.</title>
        <authorList>
            <person name="Tsubouchi T."/>
            <person name="Nishi S."/>
            <person name="Usui K."/>
            <person name="Shimane Y."/>
            <person name="Takaki Y."/>
            <person name="Maruyama T."/>
            <person name="Hatada Y."/>
        </authorList>
    </citation>
    <scope>NUCLEOTIDE SEQUENCE [LARGE SCALE GENOMIC DNA]</scope>
    <source>
        <strain evidence="3">TAR-001</strain>
    </source>
</reference>
<dbReference type="InterPro" id="IPR051044">
    <property type="entry name" value="MAG_DAG_Lipase"/>
</dbReference>
<proteinExistence type="predicted"/>
<evidence type="ECO:0000313" key="3">
    <source>
        <dbReference type="Proteomes" id="UP000016569"/>
    </source>
</evidence>
<comment type="caution">
    <text evidence="2">The sequence shown here is derived from an EMBL/GenBank/DDBJ whole genome shotgun (WGS) entry which is preliminary data.</text>
</comment>
<evidence type="ECO:0000313" key="2">
    <source>
        <dbReference type="EMBL" id="GAD58828.1"/>
    </source>
</evidence>
<organism evidence="2 3">
    <name type="scientific">Brevundimonas abyssalis TAR-001</name>
    <dbReference type="NCBI Taxonomy" id="1391729"/>
    <lineage>
        <taxon>Bacteria</taxon>
        <taxon>Pseudomonadati</taxon>
        <taxon>Pseudomonadota</taxon>
        <taxon>Alphaproteobacteria</taxon>
        <taxon>Caulobacterales</taxon>
        <taxon>Caulobacteraceae</taxon>
        <taxon>Brevundimonas</taxon>
    </lineage>
</organism>
<gene>
    <name evidence="2" type="ORF">MBEBAB_1078</name>
</gene>
<dbReference type="EMBL" id="BATC01000012">
    <property type="protein sequence ID" value="GAD58828.1"/>
    <property type="molecule type" value="Genomic_DNA"/>
</dbReference>
<keyword evidence="3" id="KW-1185">Reference proteome</keyword>
<dbReference type="Gene3D" id="3.40.50.1820">
    <property type="entry name" value="alpha/beta hydrolase"/>
    <property type="match status" value="1"/>
</dbReference>
<dbReference type="SUPFAM" id="SSF53474">
    <property type="entry name" value="alpha/beta-Hydrolases"/>
    <property type="match status" value="1"/>
</dbReference>
<dbReference type="InterPro" id="IPR000073">
    <property type="entry name" value="AB_hydrolase_1"/>
</dbReference>
<protein>
    <submittedName>
        <fullName evidence="2">Lysophospholipase</fullName>
    </submittedName>
</protein>
<name>A0A8E0NB15_9CAUL</name>
<dbReference type="Pfam" id="PF12146">
    <property type="entry name" value="Hydrolase_4"/>
    <property type="match status" value="1"/>
</dbReference>
<feature type="domain" description="Serine aminopeptidase S33" evidence="1">
    <location>
        <begin position="49"/>
        <end position="287"/>
    </location>
</feature>
<dbReference type="Proteomes" id="UP000016569">
    <property type="component" value="Unassembled WGS sequence"/>
</dbReference>
<dbReference type="PRINTS" id="PR00111">
    <property type="entry name" value="ABHYDROLASE"/>
</dbReference>
<evidence type="ECO:0000259" key="1">
    <source>
        <dbReference type="Pfam" id="PF12146"/>
    </source>
</evidence>
<dbReference type="InterPro" id="IPR022742">
    <property type="entry name" value="Hydrolase_4"/>
</dbReference>
<dbReference type="InterPro" id="IPR029058">
    <property type="entry name" value="AB_hydrolase_fold"/>
</dbReference>